<dbReference type="EMBL" id="BBNO01000017">
    <property type="protein sequence ID" value="GAO13021.1"/>
    <property type="molecule type" value="Genomic_DNA"/>
</dbReference>
<dbReference type="AlphaFoldDB" id="A0A0P4RGW1"/>
<reference evidence="4" key="1">
    <citation type="submission" date="2014-09" db="EMBL/GenBank/DDBJ databases">
        <title>Whole genome shotgun sequence of Streptomyces sp. NBRC 110027.</title>
        <authorList>
            <person name="Komaki H."/>
            <person name="Ichikawa N."/>
            <person name="Katano-Makiyama Y."/>
            <person name="Hosoyama A."/>
            <person name="Hashimoto M."/>
            <person name="Uohara A."/>
            <person name="Kitahashi Y."/>
            <person name="Ohji S."/>
            <person name="Kimura A."/>
            <person name="Yamazoe A."/>
            <person name="Igarashi Y."/>
            <person name="Fujita N."/>
        </authorList>
    </citation>
    <scope>NUCLEOTIDE SEQUENCE [LARGE SCALE GENOMIC DNA]</scope>
    <source>
        <strain evidence="4">NBRC 110027</strain>
    </source>
</reference>
<comment type="caution">
    <text evidence="3">The sequence shown here is derived from an EMBL/GenBank/DDBJ whole genome shotgun (WGS) entry which is preliminary data.</text>
</comment>
<keyword evidence="4" id="KW-1185">Reference proteome</keyword>
<proteinExistence type="predicted"/>
<evidence type="ECO:0000259" key="2">
    <source>
        <dbReference type="Pfam" id="PF19054"/>
    </source>
</evidence>
<sequence>MHTPSHTREIDVTDVDPVIRALRADDQSQMGRAAGGMGAEATDRLAALDDRARTIRAWSPLLIPGVLQTSTYAEAAIRARTPSLPPEEVARRVDRRVQRSERFLSRWRGAGDGHAWLLVGEAGLMQTVTTVDAHAAQMARLISVVDRCPRISVCVLPDDASTAGTCEPFSVHALADGQRVGHLETAVGGWYTTRSDDLARLYSQFACLGRWALGPDETRRVIKEWLTECYLTSSGATRSSSSPATQTPTIAYSSPDPEQGR</sequence>
<reference evidence="3 4" key="2">
    <citation type="journal article" date="2015" name="Stand. Genomic Sci.">
        <title>Draft genome sequence of marine-derived Streptomyces sp. TP-A0598, a producer of anti-MRSA antibiotic lydicamycins.</title>
        <authorList>
            <person name="Komaki H."/>
            <person name="Ichikawa N."/>
            <person name="Hosoyama A."/>
            <person name="Fujita N."/>
            <person name="Igarashi Y."/>
        </authorList>
    </citation>
    <scope>NUCLEOTIDE SEQUENCE [LARGE SCALE GENOMIC DNA]</scope>
    <source>
        <strain evidence="3 4">NBRC 110027</strain>
    </source>
</reference>
<dbReference type="InterPro" id="IPR043917">
    <property type="entry name" value="DUF5753"/>
</dbReference>
<name>A0A0P4RGW1_9ACTN</name>
<gene>
    <name evidence="3" type="ORF">TPA0598_17_00020</name>
</gene>
<dbReference type="Pfam" id="PF19054">
    <property type="entry name" value="DUF5753"/>
    <property type="match status" value="1"/>
</dbReference>
<feature type="region of interest" description="Disordered" evidence="1">
    <location>
        <begin position="234"/>
        <end position="261"/>
    </location>
</feature>
<evidence type="ECO:0000256" key="1">
    <source>
        <dbReference type="SAM" id="MobiDB-lite"/>
    </source>
</evidence>
<dbReference type="Proteomes" id="UP000048965">
    <property type="component" value="Unassembled WGS sequence"/>
</dbReference>
<accession>A0A0P4RGW1</accession>
<evidence type="ECO:0000313" key="3">
    <source>
        <dbReference type="EMBL" id="GAO13021.1"/>
    </source>
</evidence>
<evidence type="ECO:0000313" key="4">
    <source>
        <dbReference type="Proteomes" id="UP000048965"/>
    </source>
</evidence>
<feature type="domain" description="DUF5753" evidence="2">
    <location>
        <begin position="43"/>
        <end position="224"/>
    </location>
</feature>
<organism evidence="3 4">
    <name type="scientific">Streptomyces lydicamycinicus</name>
    <dbReference type="NCBI Taxonomy" id="1546107"/>
    <lineage>
        <taxon>Bacteria</taxon>
        <taxon>Bacillati</taxon>
        <taxon>Actinomycetota</taxon>
        <taxon>Actinomycetes</taxon>
        <taxon>Kitasatosporales</taxon>
        <taxon>Streptomycetaceae</taxon>
        <taxon>Streptomyces</taxon>
    </lineage>
</organism>
<protein>
    <submittedName>
        <fullName evidence="3">Helix-turn-helix domain protein</fullName>
    </submittedName>
</protein>
<feature type="compositionally biased region" description="Low complexity" evidence="1">
    <location>
        <begin position="234"/>
        <end position="245"/>
    </location>
</feature>